<dbReference type="AlphaFoldDB" id="A0A923M9R0"/>
<sequence length="77" mass="8512">MSRNNSAFGDFEDSLLDTITADLPPRTVVLASVHRPSFTQQLTFLHDHRPALTEPLPPAGGVLARGRRISVREINPH</sequence>
<accession>A0A923M9R0</accession>
<dbReference type="EMBL" id="JACORU010000003">
    <property type="protein sequence ID" value="MBC5765092.1"/>
    <property type="molecule type" value="Genomic_DNA"/>
</dbReference>
<dbReference type="Proteomes" id="UP000596827">
    <property type="component" value="Unassembled WGS sequence"/>
</dbReference>
<proteinExistence type="predicted"/>
<evidence type="ECO:0000313" key="2">
    <source>
        <dbReference type="Proteomes" id="UP000596827"/>
    </source>
</evidence>
<protein>
    <submittedName>
        <fullName evidence="1">Uncharacterized protein</fullName>
    </submittedName>
</protein>
<dbReference type="RefSeq" id="WP_187081543.1">
    <property type="nucleotide sequence ID" value="NZ_JACORU010000003.1"/>
</dbReference>
<organism evidence="1 2">
    <name type="scientific">Ramlibacter albus</name>
    <dbReference type="NCBI Taxonomy" id="2079448"/>
    <lineage>
        <taxon>Bacteria</taxon>
        <taxon>Pseudomonadati</taxon>
        <taxon>Pseudomonadota</taxon>
        <taxon>Betaproteobacteria</taxon>
        <taxon>Burkholderiales</taxon>
        <taxon>Comamonadaceae</taxon>
        <taxon>Ramlibacter</taxon>
    </lineage>
</organism>
<comment type="caution">
    <text evidence="1">The sequence shown here is derived from an EMBL/GenBank/DDBJ whole genome shotgun (WGS) entry which is preliminary data.</text>
</comment>
<gene>
    <name evidence="1" type="ORF">H8R02_11560</name>
</gene>
<name>A0A923M9R0_9BURK</name>
<evidence type="ECO:0000313" key="1">
    <source>
        <dbReference type="EMBL" id="MBC5765092.1"/>
    </source>
</evidence>
<reference evidence="1" key="1">
    <citation type="submission" date="2020-08" db="EMBL/GenBank/DDBJ databases">
        <title>Ramlibacter sp. GTP1 16S ribosomal RNA gene genome sequencing and assembly.</title>
        <authorList>
            <person name="Kang M."/>
        </authorList>
    </citation>
    <scope>NUCLEOTIDE SEQUENCE</scope>
    <source>
        <strain evidence="1">GTP1</strain>
    </source>
</reference>
<keyword evidence="2" id="KW-1185">Reference proteome</keyword>